<organism evidence="1 2">
    <name type="scientific">Microlunatus parietis</name>
    <dbReference type="NCBI Taxonomy" id="682979"/>
    <lineage>
        <taxon>Bacteria</taxon>
        <taxon>Bacillati</taxon>
        <taxon>Actinomycetota</taxon>
        <taxon>Actinomycetes</taxon>
        <taxon>Propionibacteriales</taxon>
        <taxon>Propionibacteriaceae</taxon>
        <taxon>Microlunatus</taxon>
    </lineage>
</organism>
<dbReference type="EMBL" id="JACCBU010000001">
    <property type="protein sequence ID" value="NYE72304.1"/>
    <property type="molecule type" value="Genomic_DNA"/>
</dbReference>
<reference evidence="1 2" key="1">
    <citation type="submission" date="2020-07" db="EMBL/GenBank/DDBJ databases">
        <title>Sequencing the genomes of 1000 actinobacteria strains.</title>
        <authorList>
            <person name="Klenk H.-P."/>
        </authorList>
    </citation>
    <scope>NUCLEOTIDE SEQUENCE [LARGE SCALE GENOMIC DNA]</scope>
    <source>
        <strain evidence="1 2">DSM 22083</strain>
    </source>
</reference>
<dbReference type="AlphaFoldDB" id="A0A7Y9I9K6"/>
<comment type="caution">
    <text evidence="1">The sequence shown here is derived from an EMBL/GenBank/DDBJ whole genome shotgun (WGS) entry which is preliminary data.</text>
</comment>
<name>A0A7Y9I9K6_9ACTN</name>
<evidence type="ECO:0000313" key="1">
    <source>
        <dbReference type="EMBL" id="NYE72304.1"/>
    </source>
</evidence>
<dbReference type="NCBIfam" id="NF038356">
    <property type="entry name" value="actino_DLW39"/>
    <property type="match status" value="1"/>
</dbReference>
<protein>
    <submittedName>
        <fullName evidence="1">Uncharacterized protein</fullName>
    </submittedName>
</protein>
<accession>A0A7Y9I9K6</accession>
<evidence type="ECO:0000313" key="2">
    <source>
        <dbReference type="Proteomes" id="UP000569914"/>
    </source>
</evidence>
<dbReference type="InterPro" id="IPR047990">
    <property type="entry name" value="DLW39-like"/>
</dbReference>
<keyword evidence="2" id="KW-1185">Reference proteome</keyword>
<proteinExistence type="predicted"/>
<dbReference type="RefSeq" id="WP_179753015.1">
    <property type="nucleotide sequence ID" value="NZ_JACCBU010000001.1"/>
</dbReference>
<sequence length="46" mass="5058">MKWKVLLVVGAVVAGALIAARRRNLQMQADAELWAEATDRVSSPHQ</sequence>
<gene>
    <name evidence="1" type="ORF">BKA15_003633</name>
</gene>
<dbReference type="Proteomes" id="UP000569914">
    <property type="component" value="Unassembled WGS sequence"/>
</dbReference>